<dbReference type="InterPro" id="IPR021795">
    <property type="entry name" value="DUF3363"/>
</dbReference>
<dbReference type="Proteomes" id="UP000076088">
    <property type="component" value="Chromosome"/>
</dbReference>
<evidence type="ECO:0000313" key="3">
    <source>
        <dbReference type="Proteomes" id="UP000076088"/>
    </source>
</evidence>
<dbReference type="EMBL" id="CP013344">
    <property type="protein sequence ID" value="AMU91703.1"/>
    <property type="molecule type" value="Genomic_DNA"/>
</dbReference>
<evidence type="ECO:0000313" key="2">
    <source>
        <dbReference type="EMBL" id="AMU91703.1"/>
    </source>
</evidence>
<dbReference type="KEGG" id="smaz:LH19_21485"/>
<reference evidence="2 3" key="2">
    <citation type="journal article" date="2016" name="Genome Announc.">
        <title>Complete Genome Sequence of Sphingopyxis macrogoltabida Strain 203N (NBRC 111659), a Polyethylene Glycol Degrader.</title>
        <authorList>
            <person name="Ohtsubo Y."/>
            <person name="Nonoyama S."/>
            <person name="Nagata Y."/>
            <person name="Numata M."/>
            <person name="Tsuchikane K."/>
            <person name="Hosoyama A."/>
            <person name="Yamazoe A."/>
            <person name="Tsuda M."/>
            <person name="Fujita N."/>
            <person name="Kawai F."/>
        </authorList>
    </citation>
    <scope>NUCLEOTIDE SEQUENCE [LARGE SCALE GENOMIC DNA]</scope>
    <source>
        <strain evidence="2 3">203N</strain>
    </source>
</reference>
<reference evidence="3" key="1">
    <citation type="submission" date="2015-11" db="EMBL/GenBank/DDBJ databases">
        <title>Complete genome sequence of a polyethylene-glycol degrader Sphingopyxis macrogoltabida 203N (NBRC 111659).</title>
        <authorList>
            <person name="Yoshiyuki O."/>
            <person name="Shouta N."/>
            <person name="Nagata Y."/>
            <person name="Numata M."/>
            <person name="Tsuchikane K."/>
            <person name="Hosoyama A."/>
            <person name="Yamazoe A."/>
            <person name="Tsuda M."/>
            <person name="Fujita N."/>
            <person name="Kawai F."/>
        </authorList>
    </citation>
    <scope>NUCLEOTIDE SEQUENCE [LARGE SCALE GENOMIC DNA]</scope>
    <source>
        <strain evidence="3">203N</strain>
    </source>
</reference>
<gene>
    <name evidence="2" type="ORF">ATM17_22065</name>
</gene>
<accession>A0AAC9FGN2</accession>
<keyword evidence="3" id="KW-1185">Reference proteome</keyword>
<dbReference type="RefSeq" id="WP_054731699.1">
    <property type="nucleotide sequence ID" value="NZ_CP009429.1"/>
</dbReference>
<feature type="compositionally biased region" description="Basic residues" evidence="1">
    <location>
        <begin position="44"/>
        <end position="61"/>
    </location>
</feature>
<evidence type="ECO:0000256" key="1">
    <source>
        <dbReference type="SAM" id="MobiDB-lite"/>
    </source>
</evidence>
<organism evidence="2 3">
    <name type="scientific">Sphingopyxis macrogoltabida</name>
    <name type="common">Sphingomonas macrogoltabidus</name>
    <dbReference type="NCBI Taxonomy" id="33050"/>
    <lineage>
        <taxon>Bacteria</taxon>
        <taxon>Pseudomonadati</taxon>
        <taxon>Pseudomonadota</taxon>
        <taxon>Alphaproteobacteria</taxon>
        <taxon>Sphingomonadales</taxon>
        <taxon>Sphingomonadaceae</taxon>
        <taxon>Sphingopyxis</taxon>
    </lineage>
</organism>
<dbReference type="AlphaFoldDB" id="A0AAC9FGN2"/>
<name>A0AAC9FGN2_SPHMC</name>
<dbReference type="Pfam" id="PF11843">
    <property type="entry name" value="DUF3363"/>
    <property type="match status" value="2"/>
</dbReference>
<sequence length="581" mass="63070">MSGDEHDFRVRPGRGRDAGSGSARRGKRLAAQVRKAAARSGYTRSRRGGGVRSGTGRHGRGRAALATIRRGPAQRRVTVMARIVRHKGAQFRSAPLARHIAYLERDGVTRDGRDAMMFDASGDAAGREAFADRCADDRHHFRFIVSPEDAERLQDLRTFTRDLMGQMEKDLETRLDWVAVDHWNTDNPHIHVLVRGVAADGADLVVDRAYMSGGVRGRASELATLELGPRNEQEIDASLARETGAERWTELDRRLRDRGGEAGIVDLRPDPAAAPGRDRHLIGRAAKLETLGLAARLGPGIFEIDPRAETILRHLGERGDIIKGVHRAMRMQGLSFDASRLALHGEAERSGLVGRLVARGLDDELAGSAFAIVDGTDGRTHHIKFSDLQWTGDAKPGAIVELRRWEGRDGGEHLSLALRSDLAIADQISARGATWLDRELVAARPTAATTGFGIDVRRAMAARAEVLASEGLASRRDGKLTLAPDLIETLKRRDLEAACEAVAARTGLAHRPPTSGDAVSGTYRERVSLASGRFAMIDDGLGFQLVPWRPALDRHLGQHVSGTATAGGIDWSLGRSRGIAI</sequence>
<feature type="region of interest" description="Disordered" evidence="1">
    <location>
        <begin position="1"/>
        <end position="62"/>
    </location>
</feature>
<proteinExistence type="predicted"/>
<protein>
    <submittedName>
        <fullName evidence="2">Type VI secretion protein</fullName>
    </submittedName>
</protein>
<feature type="compositionally biased region" description="Basic and acidic residues" evidence="1">
    <location>
        <begin position="1"/>
        <end position="17"/>
    </location>
</feature>